<protein>
    <submittedName>
        <fullName evidence="1">DUF2752 domain-containing protein</fullName>
    </submittedName>
</protein>
<name>A0AC61U1F6_9MICO</name>
<organism evidence="1 2">
    <name type="scientific">Janibacter limosus</name>
    <dbReference type="NCBI Taxonomy" id="53458"/>
    <lineage>
        <taxon>Bacteria</taxon>
        <taxon>Bacillati</taxon>
        <taxon>Actinomycetota</taxon>
        <taxon>Actinomycetes</taxon>
        <taxon>Micrococcales</taxon>
        <taxon>Intrasporangiaceae</taxon>
        <taxon>Janibacter</taxon>
    </lineage>
</organism>
<evidence type="ECO:0000313" key="2">
    <source>
        <dbReference type="Proteomes" id="UP001059663"/>
    </source>
</evidence>
<dbReference type="Proteomes" id="UP001059663">
    <property type="component" value="Chromosome"/>
</dbReference>
<proteinExistence type="predicted"/>
<accession>A0AC61U1F6</accession>
<evidence type="ECO:0000313" key="1">
    <source>
        <dbReference type="EMBL" id="UUZ43850.1"/>
    </source>
</evidence>
<sequence length="89" mass="9699">MTRSWVHPAHGDVATAFEYNLFGPPGMAVAAGIVVYTAVALVRRRRPERLLDVVNPKLALGLVAVWLGYSVVRMISLGMGQEYFALVVS</sequence>
<reference evidence="1" key="1">
    <citation type="submission" date="2021-11" db="EMBL/GenBank/DDBJ databases">
        <title>Study of the species diversity of bacterial strains isolated from a unique natural object - Shulgan-Tash cave (Bashkiria).</title>
        <authorList>
            <person name="Sazanova A.L."/>
            <person name="Chirak E.R."/>
            <person name="Safronova V.I."/>
        </authorList>
    </citation>
    <scope>NUCLEOTIDE SEQUENCE</scope>
    <source>
        <strain evidence="1">P1</strain>
    </source>
</reference>
<gene>
    <name evidence="1" type="ORF">LP422_14040</name>
</gene>
<dbReference type="EMBL" id="CP087977">
    <property type="protein sequence ID" value="UUZ43850.1"/>
    <property type="molecule type" value="Genomic_DNA"/>
</dbReference>